<name>A0A382S1I4_9ZZZZ</name>
<feature type="region of interest" description="Disordered" evidence="1">
    <location>
        <begin position="1"/>
        <end position="32"/>
    </location>
</feature>
<evidence type="ECO:0000313" key="2">
    <source>
        <dbReference type="EMBL" id="SVD03794.1"/>
    </source>
</evidence>
<feature type="non-terminal residue" evidence="2">
    <location>
        <position position="1"/>
    </location>
</feature>
<gene>
    <name evidence="2" type="ORF">METZ01_LOCUS356648</name>
</gene>
<dbReference type="EMBL" id="UINC01125748">
    <property type="protein sequence ID" value="SVD03794.1"/>
    <property type="molecule type" value="Genomic_DNA"/>
</dbReference>
<protein>
    <submittedName>
        <fullName evidence="2">Uncharacterized protein</fullName>
    </submittedName>
</protein>
<dbReference type="AlphaFoldDB" id="A0A382S1I4"/>
<organism evidence="2">
    <name type="scientific">marine metagenome</name>
    <dbReference type="NCBI Taxonomy" id="408172"/>
    <lineage>
        <taxon>unclassified sequences</taxon>
        <taxon>metagenomes</taxon>
        <taxon>ecological metagenomes</taxon>
    </lineage>
</organism>
<sequence length="32" mass="3769">SNARTSRIVQKCGAGVFRKRNNRPPRRTSRWL</sequence>
<reference evidence="2" key="1">
    <citation type="submission" date="2018-05" db="EMBL/GenBank/DDBJ databases">
        <authorList>
            <person name="Lanie J.A."/>
            <person name="Ng W.-L."/>
            <person name="Kazmierczak K.M."/>
            <person name="Andrzejewski T.M."/>
            <person name="Davidsen T.M."/>
            <person name="Wayne K.J."/>
            <person name="Tettelin H."/>
            <person name="Glass J.I."/>
            <person name="Rusch D."/>
            <person name="Podicherti R."/>
            <person name="Tsui H.-C.T."/>
            <person name="Winkler M.E."/>
        </authorList>
    </citation>
    <scope>NUCLEOTIDE SEQUENCE</scope>
</reference>
<accession>A0A382S1I4</accession>
<proteinExistence type="predicted"/>
<evidence type="ECO:0000256" key="1">
    <source>
        <dbReference type="SAM" id="MobiDB-lite"/>
    </source>
</evidence>
<feature type="compositionally biased region" description="Basic residues" evidence="1">
    <location>
        <begin position="17"/>
        <end position="32"/>
    </location>
</feature>
<feature type="non-terminal residue" evidence="2">
    <location>
        <position position="32"/>
    </location>
</feature>